<evidence type="ECO:0000313" key="2">
    <source>
        <dbReference type="Proteomes" id="UP000054928"/>
    </source>
</evidence>
<proteinExistence type="predicted"/>
<dbReference type="OrthoDB" id="164904at2759"/>
<dbReference type="OMA" id="QVEQWQD"/>
<sequence length="502" mass="57606">MQSIHCMSSLETLTLYERILGHVESRVLHRTSSLVLREEYAAVAASVNDIATTFAKVEEVRDAVQQLEQIKPCAGRSETLLEVLDSLIEMEREIQDKMEKIARGIDVIKKKGKRKTKDEKETTICSDDNFKEKVEQNQVKKQKSKALVATNKMKSANLSFAQEILAIFSKVKVVDKEFQADTKSLWVKNLNNLQLLLQYQASHDGHTSDNMVVEVTVRALERVVILFQELAWTPERALEVRSLIASLSDTCSRNRVLNTFFHQVRSRLETLRTNILIHTEKCAGDNKTIKPSKDLLQIFQGLVMKIQKLPKTENMKHIFEALRLLRQLMANDVTCSQHIHVKRSAEIVKRWILECPFQNKSGDEYEAFAHNLAEYSKNIHGHVNQVELQRLATNLLHLVVEKRKEPLDNSQLSKNASDGPSKVQSRLQDILVQVEQWQNGVFSLNQLEKAIRNLEEVLSYRSKQWNPLADFDARLMSISDSAVKSLEWCSDEHMKLTCHEVQ</sequence>
<dbReference type="GeneID" id="36402788"/>
<keyword evidence="2" id="KW-1185">Reference proteome</keyword>
<protein>
    <submittedName>
        <fullName evidence="1">Protein FAM133</fullName>
    </submittedName>
</protein>
<name>A0A0P1B5B0_PLAHL</name>
<dbReference type="RefSeq" id="XP_024586370.1">
    <property type="nucleotide sequence ID" value="XM_024721253.1"/>
</dbReference>
<dbReference type="AlphaFoldDB" id="A0A0P1B5B0"/>
<evidence type="ECO:0000313" key="1">
    <source>
        <dbReference type="EMBL" id="CEG50001.1"/>
    </source>
</evidence>
<dbReference type="Proteomes" id="UP000054928">
    <property type="component" value="Unassembled WGS sequence"/>
</dbReference>
<accession>A0A0P1B5B0</accession>
<organism evidence="1 2">
    <name type="scientific">Plasmopara halstedii</name>
    <name type="common">Downy mildew of sunflower</name>
    <dbReference type="NCBI Taxonomy" id="4781"/>
    <lineage>
        <taxon>Eukaryota</taxon>
        <taxon>Sar</taxon>
        <taxon>Stramenopiles</taxon>
        <taxon>Oomycota</taxon>
        <taxon>Peronosporomycetes</taxon>
        <taxon>Peronosporales</taxon>
        <taxon>Peronosporaceae</taxon>
        <taxon>Plasmopara</taxon>
    </lineage>
</organism>
<reference evidence="2" key="1">
    <citation type="submission" date="2014-09" db="EMBL/GenBank/DDBJ databases">
        <authorList>
            <person name="Sharma Rahul"/>
            <person name="Thines Marco"/>
        </authorList>
    </citation>
    <scope>NUCLEOTIDE SEQUENCE [LARGE SCALE GENOMIC DNA]</scope>
</reference>
<dbReference type="EMBL" id="CCYD01003101">
    <property type="protein sequence ID" value="CEG50001.1"/>
    <property type="molecule type" value="Genomic_DNA"/>
</dbReference>